<dbReference type="eggNOG" id="COG0789">
    <property type="taxonomic scope" value="Bacteria"/>
</dbReference>
<dbReference type="AlphaFoldDB" id="E6X2A7"/>
<keyword evidence="1" id="KW-0678">Repressor</keyword>
<organism evidence="6 7">
    <name type="scientific">Nitratifractor salsuginis (strain DSM 16511 / JCM 12458 / E9I37-1)</name>
    <dbReference type="NCBI Taxonomy" id="749222"/>
    <lineage>
        <taxon>Bacteria</taxon>
        <taxon>Pseudomonadati</taxon>
        <taxon>Campylobacterota</taxon>
        <taxon>Epsilonproteobacteria</taxon>
        <taxon>Campylobacterales</taxon>
        <taxon>Sulfurovaceae</taxon>
        <taxon>Nitratifractor</taxon>
    </lineage>
</organism>
<dbReference type="PROSITE" id="PS50937">
    <property type="entry name" value="HTH_MERR_2"/>
    <property type="match status" value="1"/>
</dbReference>
<evidence type="ECO:0000256" key="4">
    <source>
        <dbReference type="ARBA" id="ARBA00023163"/>
    </source>
</evidence>
<dbReference type="SMART" id="SM00422">
    <property type="entry name" value="HTH_MERR"/>
    <property type="match status" value="1"/>
</dbReference>
<evidence type="ECO:0000256" key="1">
    <source>
        <dbReference type="ARBA" id="ARBA00022491"/>
    </source>
</evidence>
<reference evidence="6 7" key="1">
    <citation type="journal article" date="2011" name="Stand. Genomic Sci.">
        <title>Complete genome sequence of Nitratifractor salsuginis type strain (E9I37-1).</title>
        <authorList>
            <person name="Anderson I."/>
            <person name="Sikorski J."/>
            <person name="Zeytun A."/>
            <person name="Nolan M."/>
            <person name="Lapidus A."/>
            <person name="Lucas S."/>
            <person name="Hammon N."/>
            <person name="Deshpande S."/>
            <person name="Cheng J.F."/>
            <person name="Tapia R."/>
            <person name="Han C."/>
            <person name="Goodwin L."/>
            <person name="Pitluck S."/>
            <person name="Liolios K."/>
            <person name="Pagani I."/>
            <person name="Ivanova N."/>
            <person name="Huntemann M."/>
            <person name="Mavromatis K."/>
            <person name="Ovchinikova G."/>
            <person name="Pati A."/>
            <person name="Chen A."/>
            <person name="Palaniappan K."/>
            <person name="Land M."/>
            <person name="Hauser L."/>
            <person name="Brambilla E.M."/>
            <person name="Ngatchou-Djao O.D."/>
            <person name="Rohde M."/>
            <person name="Tindall B.J."/>
            <person name="Goker M."/>
            <person name="Detter J.C."/>
            <person name="Woyke T."/>
            <person name="Bristow J."/>
            <person name="Eisen J.A."/>
            <person name="Markowitz V."/>
            <person name="Hugenholtz P."/>
            <person name="Klenk H.P."/>
            <person name="Kyrpides N.C."/>
        </authorList>
    </citation>
    <scope>NUCLEOTIDE SEQUENCE [LARGE SCALE GENOMIC DNA]</scope>
    <source>
        <strain evidence="7">DSM 16511 / JCM 12458 / E9I37-1</strain>
    </source>
</reference>
<dbReference type="OrthoDB" id="9792348at2"/>
<dbReference type="Gene3D" id="1.10.1660.10">
    <property type="match status" value="1"/>
</dbReference>
<evidence type="ECO:0000313" key="6">
    <source>
        <dbReference type="EMBL" id="ADV46042.1"/>
    </source>
</evidence>
<keyword evidence="7" id="KW-1185">Reference proteome</keyword>
<dbReference type="GO" id="GO:0003700">
    <property type="term" value="F:DNA-binding transcription factor activity"/>
    <property type="evidence" value="ECO:0007669"/>
    <property type="project" value="InterPro"/>
</dbReference>
<dbReference type="HOGENOM" id="CLU_1292885_0_0_7"/>
<reference evidence="7" key="2">
    <citation type="submission" date="2011-01" db="EMBL/GenBank/DDBJ databases">
        <title>The complete genome of Nitratifractor salsuginis DSM 16511.</title>
        <authorList>
            <consortium name="US DOE Joint Genome Institute (JGI-PGF)"/>
            <person name="Lucas S."/>
            <person name="Copeland A."/>
            <person name="Lapidus A."/>
            <person name="Bruce D."/>
            <person name="Goodwin L."/>
            <person name="Pitluck S."/>
            <person name="Kyrpides N."/>
            <person name="Mavromatis K."/>
            <person name="Ivanova N."/>
            <person name="Mikhailova N."/>
            <person name="Zeytun A."/>
            <person name="Detter J.C."/>
            <person name="Tapia R."/>
            <person name="Han C."/>
            <person name="Land M."/>
            <person name="Hauser L."/>
            <person name="Markowitz V."/>
            <person name="Cheng J.-F."/>
            <person name="Hugenholtz P."/>
            <person name="Woyke T."/>
            <person name="Wu D."/>
            <person name="Tindall B."/>
            <person name="Schuetze A."/>
            <person name="Brambilla E."/>
            <person name="Klenk H.-P."/>
            <person name="Eisen J.A."/>
        </authorList>
    </citation>
    <scope>NUCLEOTIDE SEQUENCE [LARGE SCALE GENOMIC DNA]</scope>
    <source>
        <strain evidence="7">DSM 16511 / JCM 12458 / E9I37-1</strain>
    </source>
</reference>
<evidence type="ECO:0000259" key="5">
    <source>
        <dbReference type="PROSITE" id="PS50937"/>
    </source>
</evidence>
<dbReference type="SUPFAM" id="SSF46955">
    <property type="entry name" value="Putative DNA-binding domain"/>
    <property type="match status" value="1"/>
</dbReference>
<dbReference type="RefSeq" id="WP_013553736.1">
    <property type="nucleotide sequence ID" value="NC_014935.1"/>
</dbReference>
<gene>
    <name evidence="6" type="ordered locus">Nitsa_0777</name>
</gene>
<dbReference type="InterPro" id="IPR000551">
    <property type="entry name" value="MerR-type_HTH_dom"/>
</dbReference>
<feature type="domain" description="HTH merR-type" evidence="5">
    <location>
        <begin position="2"/>
        <end position="72"/>
    </location>
</feature>
<evidence type="ECO:0000313" key="7">
    <source>
        <dbReference type="Proteomes" id="UP000008633"/>
    </source>
</evidence>
<dbReference type="STRING" id="749222.Nitsa_0777"/>
<dbReference type="InterPro" id="IPR047057">
    <property type="entry name" value="MerR_fam"/>
</dbReference>
<evidence type="ECO:0000256" key="2">
    <source>
        <dbReference type="ARBA" id="ARBA00023015"/>
    </source>
</evidence>
<dbReference type="PANTHER" id="PTHR30204">
    <property type="entry name" value="REDOX-CYCLING DRUG-SENSING TRANSCRIPTIONAL ACTIVATOR SOXR"/>
    <property type="match status" value="1"/>
</dbReference>
<evidence type="ECO:0000256" key="3">
    <source>
        <dbReference type="ARBA" id="ARBA00023125"/>
    </source>
</evidence>
<accession>E6X2A7</accession>
<keyword evidence="3" id="KW-0238">DNA-binding</keyword>
<dbReference type="GO" id="GO:0003677">
    <property type="term" value="F:DNA binding"/>
    <property type="evidence" value="ECO:0007669"/>
    <property type="project" value="UniProtKB-KW"/>
</dbReference>
<keyword evidence="2" id="KW-0805">Transcription regulation</keyword>
<name>E6X2A7_NITSE</name>
<dbReference type="InterPro" id="IPR009061">
    <property type="entry name" value="DNA-bd_dom_put_sf"/>
</dbReference>
<dbReference type="KEGG" id="nsa:Nitsa_0777"/>
<sequence>MALKMKDLVQLTDTPKSTILYYIKEGLLPEPEKPKPNVHLYDESFVERIKFIKYLQKNFNASIDQIRELMQREEFDLSRGYESILDTLDLLMAPPSPRRYTKEELCKAAEIDCDRLDHYLINNVIFERDGGFSEKELEILRILKELEAVDPDGELVQAYVAHARSVARSEVDLAQRLIEYSFDTNRTIKALFDATLILKPYLFNMQLFETYRQRFGDRHKVKETS</sequence>
<keyword evidence="4" id="KW-0804">Transcription</keyword>
<dbReference type="EMBL" id="CP002452">
    <property type="protein sequence ID" value="ADV46042.1"/>
    <property type="molecule type" value="Genomic_DNA"/>
</dbReference>
<dbReference type="Pfam" id="PF13411">
    <property type="entry name" value="MerR_1"/>
    <property type="match status" value="1"/>
</dbReference>
<dbReference type="PANTHER" id="PTHR30204:SF69">
    <property type="entry name" value="MERR-FAMILY TRANSCRIPTIONAL REGULATOR"/>
    <property type="match status" value="1"/>
</dbReference>
<dbReference type="Proteomes" id="UP000008633">
    <property type="component" value="Chromosome"/>
</dbReference>
<proteinExistence type="predicted"/>
<protein>
    <submittedName>
        <fullName evidence="6">Regulatory protein MerR</fullName>
    </submittedName>
</protein>